<evidence type="ECO:0000259" key="2">
    <source>
        <dbReference type="PROSITE" id="PS50234"/>
    </source>
</evidence>
<dbReference type="SUPFAM" id="SSF53300">
    <property type="entry name" value="vWA-like"/>
    <property type="match status" value="1"/>
</dbReference>
<feature type="transmembrane region" description="Helical" evidence="1">
    <location>
        <begin position="25"/>
        <end position="45"/>
    </location>
</feature>
<keyword evidence="4" id="KW-1185">Reference proteome</keyword>
<dbReference type="KEGG" id="adp:NCTC12871_01385"/>
<evidence type="ECO:0000313" key="4">
    <source>
        <dbReference type="Proteomes" id="UP000279799"/>
    </source>
</evidence>
<keyword evidence="1" id="KW-0472">Membrane</keyword>
<reference evidence="3 4" key="1">
    <citation type="submission" date="2018-12" db="EMBL/GenBank/DDBJ databases">
        <authorList>
            <consortium name="Pathogen Informatics"/>
        </authorList>
    </citation>
    <scope>NUCLEOTIDE SEQUENCE [LARGE SCALE GENOMIC DNA]</scope>
    <source>
        <strain evidence="3 4">NCTC12871</strain>
    </source>
</reference>
<evidence type="ECO:0000313" key="3">
    <source>
        <dbReference type="EMBL" id="VEJ09896.1"/>
    </source>
</evidence>
<sequence length="512" mass="58024">MQKYSSYFYLLSRAITRFRRNTQGVYGILMVLLTVIIIGFIAIIVDGSGIMEDKTRFTQGLEEAGLFVMAENNSYRKDKDHADLNSHLNQAERIKQRNQAMLSQITRSYYLPDTAEINHRITDHYQYHCHETTNDKATKCQIKGYFDRNSWLYYGKGYQKNIGLSFNQTEPVGGTITVEKTKSTSTTTTTKQSPLAVDMILVLDLSTSMTNPPAGESYQDPKWECYYPYDPISKTFSADQSCGWSDSVSSKIYDVKQIIRQLSKQFFANPNAQHRLALVGFSGATKQIGDDNYIFPYVYNSPYYGSDYDYMDTPHVNFGKTFSMIEHFTGDPLTGIPSEPETSNAFFKLPNYPNFWYTAKDIKILDANLHQVQAGGNTLASSGLIIATNEMFYHPQKNKNVKRIIAILSDGVDAQSSLTADLNNAGLCDHIRKRLDEGTTQKADIYFIAFSYTDDPQLVERDRNGWYKCVGKKNYFMASNASKILQDLQNIVTKSSSTQQNVEEVGDSINND</sequence>
<name>A0A448TVC1_9PAST</name>
<keyword evidence="1" id="KW-0812">Transmembrane</keyword>
<keyword evidence="1" id="KW-1133">Transmembrane helix</keyword>
<dbReference type="InterPro" id="IPR002035">
    <property type="entry name" value="VWF_A"/>
</dbReference>
<dbReference type="AlphaFoldDB" id="A0A448TVC1"/>
<evidence type="ECO:0000256" key="1">
    <source>
        <dbReference type="SAM" id="Phobius"/>
    </source>
</evidence>
<dbReference type="EMBL" id="LR134510">
    <property type="protein sequence ID" value="VEJ09896.1"/>
    <property type="molecule type" value="Genomic_DNA"/>
</dbReference>
<proteinExistence type="predicted"/>
<feature type="domain" description="VWFA" evidence="2">
    <location>
        <begin position="198"/>
        <end position="492"/>
    </location>
</feature>
<dbReference type="OrthoDB" id="5670502at2"/>
<dbReference type="Proteomes" id="UP000279799">
    <property type="component" value="Chromosome"/>
</dbReference>
<protein>
    <submittedName>
        <fullName evidence="3">Tight adherence protein G</fullName>
    </submittedName>
</protein>
<dbReference type="Gene3D" id="3.40.50.410">
    <property type="entry name" value="von Willebrand factor, type A domain"/>
    <property type="match status" value="1"/>
</dbReference>
<dbReference type="RefSeq" id="WP_126600198.1">
    <property type="nucleotide sequence ID" value="NZ_LR134510.1"/>
</dbReference>
<dbReference type="PROSITE" id="PS50234">
    <property type="entry name" value="VWFA"/>
    <property type="match status" value="1"/>
</dbReference>
<dbReference type="InterPro" id="IPR036465">
    <property type="entry name" value="vWFA_dom_sf"/>
</dbReference>
<accession>A0A448TVC1</accession>
<gene>
    <name evidence="3" type="primary">tadG_1</name>
    <name evidence="3" type="ORF">NCTC12871_01385</name>
</gene>
<organism evidence="3 4">
    <name type="scientific">Actinobacillus delphinicola</name>
    <dbReference type="NCBI Taxonomy" id="51161"/>
    <lineage>
        <taxon>Bacteria</taxon>
        <taxon>Pseudomonadati</taxon>
        <taxon>Pseudomonadota</taxon>
        <taxon>Gammaproteobacteria</taxon>
        <taxon>Pasteurellales</taxon>
        <taxon>Pasteurellaceae</taxon>
        <taxon>Actinobacillus</taxon>
    </lineage>
</organism>